<keyword evidence="3" id="KW-1185">Reference proteome</keyword>
<gene>
    <name evidence="2" type="ORF">KIN20_034086</name>
</gene>
<reference evidence="2" key="1">
    <citation type="submission" date="2021-06" db="EMBL/GenBank/DDBJ databases">
        <title>Parelaphostrongylus tenuis whole genome reference sequence.</title>
        <authorList>
            <person name="Garwood T.J."/>
            <person name="Larsen P.A."/>
            <person name="Fountain-Jones N.M."/>
            <person name="Garbe J.R."/>
            <person name="Macchietto M.G."/>
            <person name="Kania S.A."/>
            <person name="Gerhold R.W."/>
            <person name="Richards J.E."/>
            <person name="Wolf T.M."/>
        </authorList>
    </citation>
    <scope>NUCLEOTIDE SEQUENCE</scope>
    <source>
        <strain evidence="2">MNPRO001-30</strain>
        <tissue evidence="2">Meninges</tissue>
    </source>
</reference>
<keyword evidence="1" id="KW-1133">Transmembrane helix</keyword>
<feature type="transmembrane region" description="Helical" evidence="1">
    <location>
        <begin position="54"/>
        <end position="72"/>
    </location>
</feature>
<evidence type="ECO:0000256" key="1">
    <source>
        <dbReference type="SAM" id="Phobius"/>
    </source>
</evidence>
<protein>
    <recommendedName>
        <fullName evidence="4">Mos1 transposase HTH domain-containing protein</fullName>
    </recommendedName>
</protein>
<sequence length="80" mass="8905">MLIKQSELPIADPTLLEASTICEAVNEIIEGVGAGMPPKSTVVRWSERFKDGNFVCNFVLKTYLVLAGHVFWMKVILKPL</sequence>
<accession>A0AAD5RBQ5</accession>
<organism evidence="2 3">
    <name type="scientific">Parelaphostrongylus tenuis</name>
    <name type="common">Meningeal worm</name>
    <dbReference type="NCBI Taxonomy" id="148309"/>
    <lineage>
        <taxon>Eukaryota</taxon>
        <taxon>Metazoa</taxon>
        <taxon>Ecdysozoa</taxon>
        <taxon>Nematoda</taxon>
        <taxon>Chromadorea</taxon>
        <taxon>Rhabditida</taxon>
        <taxon>Rhabditina</taxon>
        <taxon>Rhabditomorpha</taxon>
        <taxon>Strongyloidea</taxon>
        <taxon>Metastrongylidae</taxon>
        <taxon>Parelaphostrongylus</taxon>
    </lineage>
</organism>
<dbReference type="EMBL" id="JAHQIW010007084">
    <property type="protein sequence ID" value="KAJ1372029.1"/>
    <property type="molecule type" value="Genomic_DNA"/>
</dbReference>
<name>A0AAD5RBQ5_PARTN</name>
<evidence type="ECO:0008006" key="4">
    <source>
        <dbReference type="Google" id="ProtNLM"/>
    </source>
</evidence>
<keyword evidence="1" id="KW-0812">Transmembrane</keyword>
<dbReference type="AlphaFoldDB" id="A0AAD5RBQ5"/>
<evidence type="ECO:0000313" key="3">
    <source>
        <dbReference type="Proteomes" id="UP001196413"/>
    </source>
</evidence>
<keyword evidence="1" id="KW-0472">Membrane</keyword>
<evidence type="ECO:0000313" key="2">
    <source>
        <dbReference type="EMBL" id="KAJ1372029.1"/>
    </source>
</evidence>
<comment type="caution">
    <text evidence="2">The sequence shown here is derived from an EMBL/GenBank/DDBJ whole genome shotgun (WGS) entry which is preliminary data.</text>
</comment>
<proteinExistence type="predicted"/>
<dbReference type="Proteomes" id="UP001196413">
    <property type="component" value="Unassembled WGS sequence"/>
</dbReference>